<dbReference type="EMBL" id="NMUH01001310">
    <property type="protein sequence ID" value="MQL91153.1"/>
    <property type="molecule type" value="Genomic_DNA"/>
</dbReference>
<organism evidence="3 4">
    <name type="scientific">Colocasia esculenta</name>
    <name type="common">Wild taro</name>
    <name type="synonym">Arum esculentum</name>
    <dbReference type="NCBI Taxonomy" id="4460"/>
    <lineage>
        <taxon>Eukaryota</taxon>
        <taxon>Viridiplantae</taxon>
        <taxon>Streptophyta</taxon>
        <taxon>Embryophyta</taxon>
        <taxon>Tracheophyta</taxon>
        <taxon>Spermatophyta</taxon>
        <taxon>Magnoliopsida</taxon>
        <taxon>Liliopsida</taxon>
        <taxon>Araceae</taxon>
        <taxon>Aroideae</taxon>
        <taxon>Colocasieae</taxon>
        <taxon>Colocasia</taxon>
    </lineage>
</organism>
<feature type="region of interest" description="Disordered" evidence="1">
    <location>
        <begin position="1"/>
        <end position="20"/>
    </location>
</feature>
<evidence type="ECO:0000256" key="1">
    <source>
        <dbReference type="SAM" id="MobiDB-lite"/>
    </source>
</evidence>
<gene>
    <name evidence="3" type="ORF">Taro_023760</name>
</gene>
<reference evidence="3" key="1">
    <citation type="submission" date="2017-07" db="EMBL/GenBank/DDBJ databases">
        <title>Taro Niue Genome Assembly and Annotation.</title>
        <authorList>
            <person name="Atibalentja N."/>
            <person name="Keating K."/>
            <person name="Fields C.J."/>
        </authorList>
    </citation>
    <scope>NUCLEOTIDE SEQUENCE</scope>
    <source>
        <strain evidence="3">Niue_2</strain>
        <tissue evidence="3">Leaf</tissue>
    </source>
</reference>
<keyword evidence="4" id="KW-1185">Reference proteome</keyword>
<name>A0A843VFG0_COLES</name>
<feature type="compositionally biased region" description="Polar residues" evidence="1">
    <location>
        <begin position="500"/>
        <end position="511"/>
    </location>
</feature>
<protein>
    <recommendedName>
        <fullName evidence="2">Myb/SANT-like domain-containing protein</fullName>
    </recommendedName>
</protein>
<evidence type="ECO:0000313" key="4">
    <source>
        <dbReference type="Proteomes" id="UP000652761"/>
    </source>
</evidence>
<dbReference type="Pfam" id="PF12776">
    <property type="entry name" value="Myb_DNA-bind_3"/>
    <property type="match status" value="1"/>
</dbReference>
<proteinExistence type="predicted"/>
<sequence>MTSPSCESFRHRSPSASSCRRRRGFLPRKYLPSVPSCFLLPSQKRLPSAVPEGFLPPSQKRLPLVFCRSIGHPLSPITRIPCGKLSTIAVRSFSLLSSRRFYLVLRPCPIYLAIDSSVQCRNYSMCFWNELLDGDFIPNHAWDMIKETIVRKYGCPVTITHLRSTLCFYKNIYVISKDLHENVGFTWDDEKSTFVSNDIMWDAYNESNSEFKKYLDKPFAYKRQLDILCGKTTVRGSHFMGSTQEVDVEGKRSFGDDDRPSIDVDALVREILCEENALFLAIDEAIVDEFFESNDEHSDAIGAIDGTHIPAHILREKQARYRNRKGVISQNVMGVCGFDLLYQYVGVDFEGATADMAVLRRAMDVGGFHVLEGKDARSWWESVEATKANGQFTWNEFKEAFNSKYFSESFSRLVRYAEHLVNTERMKAKRFLNGLKPQYITQLAPLDIQTYVEMVKKAQLLEDATDFIDRIKGKFVKKELTPGLTTAKPKEASFQHHGRTQSGKEAQGLRS</sequence>
<accession>A0A843VFG0</accession>
<dbReference type="Proteomes" id="UP000652761">
    <property type="component" value="Unassembled WGS sequence"/>
</dbReference>
<comment type="caution">
    <text evidence="3">The sequence shown here is derived from an EMBL/GenBank/DDBJ whole genome shotgun (WGS) entry which is preliminary data.</text>
</comment>
<feature type="region of interest" description="Disordered" evidence="1">
    <location>
        <begin position="486"/>
        <end position="511"/>
    </location>
</feature>
<feature type="domain" description="Myb/SANT-like" evidence="2">
    <location>
        <begin position="138"/>
        <end position="204"/>
    </location>
</feature>
<dbReference type="OrthoDB" id="786614at2759"/>
<evidence type="ECO:0000259" key="2">
    <source>
        <dbReference type="Pfam" id="PF12776"/>
    </source>
</evidence>
<dbReference type="InterPro" id="IPR024752">
    <property type="entry name" value="Myb/SANT-like_dom"/>
</dbReference>
<dbReference type="AlphaFoldDB" id="A0A843VFG0"/>
<dbReference type="PANTHER" id="PTHR46929">
    <property type="entry name" value="EXPRESSED PROTEIN"/>
    <property type="match status" value="1"/>
</dbReference>
<dbReference type="PANTHER" id="PTHR46929:SF3">
    <property type="entry name" value="MYB_SANT-LIKE DOMAIN-CONTAINING PROTEIN"/>
    <property type="match status" value="1"/>
</dbReference>
<evidence type="ECO:0000313" key="3">
    <source>
        <dbReference type="EMBL" id="MQL91153.1"/>
    </source>
</evidence>